<feature type="region of interest" description="Disordered" evidence="9">
    <location>
        <begin position="484"/>
        <end position="538"/>
    </location>
</feature>
<dbReference type="GO" id="GO:0016020">
    <property type="term" value="C:membrane"/>
    <property type="evidence" value="ECO:0007669"/>
    <property type="project" value="UniProtKB-SubCell"/>
</dbReference>
<gene>
    <name evidence="8" type="primary">MLO</name>
    <name evidence="11" type="ORF">ACJRO7_000311</name>
</gene>
<keyword evidence="12" id="KW-1185">Reference proteome</keyword>
<sequence>MGEVGAANLTLEFTSTWVVAVVCSVIVLISILVHRFLKCVGQLLSRPKKNCQGLRRHRRKHLFDALQTIKEELMLLGFISLLLSVFQTRIGKICIPKRLAYAWLPCHQPSPSSSTTTADFLTNPIASDGYHRHPIPDGTPDYCSQKCAKHIIFVAYCFRGRCRCLSFTALHHLHIFIFVLAIFHMIVCVVIILCGKARLHYWWKWEQCIIENRENERYINEEDLRRKLTQLAEKDGRFSNQGKRSAVIDWLHMIGKHFFPSLTKSEYIAIRVHCVKAGNYGLASPQARNLEKPKDHFEKYVIRGVQKDFDKVVGISWYLWLFVVLFLLLNVAGWNAYFWISFLPLTLLLAAGTKLEHIVKQRTDKIIAAYHSSAGASELKVTDIEFSNEDFWFQKPRLVLDLIHIILFQNSFELAFFFFILFQYDLHSCIIGKVDYVIPRLVIGVFVQIMCSYRTLPLYAIIKKQVNKLTFIWDHIDKWNERKMATNNGSTHGGSREGLVANEQTKAGEIEPEKEADIESQDGTNPACTLKPGEQQLV</sequence>
<keyword evidence="7 8" id="KW-0568">Pathogenesis-related protein</keyword>
<feature type="transmembrane region" description="Helical" evidence="10">
    <location>
        <begin position="398"/>
        <end position="421"/>
    </location>
</feature>
<keyword evidence="8" id="KW-0112">Calmodulin-binding</keyword>
<evidence type="ECO:0000256" key="7">
    <source>
        <dbReference type="ARBA" id="ARBA00023265"/>
    </source>
</evidence>
<protein>
    <recommendedName>
        <fullName evidence="8">MLO-like protein</fullName>
    </recommendedName>
</protein>
<name>A0ABD3LRD8_EUCGL</name>
<evidence type="ECO:0000256" key="9">
    <source>
        <dbReference type="SAM" id="MobiDB-lite"/>
    </source>
</evidence>
<organism evidence="11 12">
    <name type="scientific">Eucalyptus globulus</name>
    <name type="common">Tasmanian blue gum</name>
    <dbReference type="NCBI Taxonomy" id="34317"/>
    <lineage>
        <taxon>Eukaryota</taxon>
        <taxon>Viridiplantae</taxon>
        <taxon>Streptophyta</taxon>
        <taxon>Embryophyta</taxon>
        <taxon>Tracheophyta</taxon>
        <taxon>Spermatophyta</taxon>
        <taxon>Magnoliopsida</taxon>
        <taxon>eudicotyledons</taxon>
        <taxon>Gunneridae</taxon>
        <taxon>Pentapetalae</taxon>
        <taxon>rosids</taxon>
        <taxon>malvids</taxon>
        <taxon>Myrtales</taxon>
        <taxon>Myrtaceae</taxon>
        <taxon>Myrtoideae</taxon>
        <taxon>Eucalypteae</taxon>
        <taxon>Eucalyptus</taxon>
    </lineage>
</organism>
<comment type="similarity">
    <text evidence="2 8">Belongs to the MLO family.</text>
</comment>
<comment type="function">
    <text evidence="8">May be involved in modulation of pathogen defense and leaf cell death.</text>
</comment>
<feature type="compositionally biased region" description="Basic and acidic residues" evidence="9">
    <location>
        <begin position="506"/>
        <end position="517"/>
    </location>
</feature>
<dbReference type="AlphaFoldDB" id="A0ABD3LRD8"/>
<dbReference type="PANTHER" id="PTHR31942:SF74">
    <property type="entry name" value="MLO-LIKE PROTEIN 15"/>
    <property type="match status" value="1"/>
</dbReference>
<dbReference type="EMBL" id="JBJKBG010000001">
    <property type="protein sequence ID" value="KAL3752891.1"/>
    <property type="molecule type" value="Genomic_DNA"/>
</dbReference>
<keyword evidence="3 8" id="KW-0812">Transmembrane</keyword>
<feature type="transmembrane region" description="Helical" evidence="10">
    <location>
        <begin position="17"/>
        <end position="37"/>
    </location>
</feature>
<evidence type="ECO:0000256" key="2">
    <source>
        <dbReference type="ARBA" id="ARBA00006574"/>
    </source>
</evidence>
<evidence type="ECO:0000313" key="12">
    <source>
        <dbReference type="Proteomes" id="UP001634007"/>
    </source>
</evidence>
<accession>A0ABD3LRD8</accession>
<evidence type="ECO:0000256" key="10">
    <source>
        <dbReference type="SAM" id="Phobius"/>
    </source>
</evidence>
<feature type="transmembrane region" description="Helical" evidence="10">
    <location>
        <begin position="312"/>
        <end position="330"/>
    </location>
</feature>
<keyword evidence="5 8" id="KW-1133">Transmembrane helix</keyword>
<dbReference type="PANTHER" id="PTHR31942">
    <property type="entry name" value="MLO-LIKE PROTEIN 1"/>
    <property type="match status" value="1"/>
</dbReference>
<evidence type="ECO:0000256" key="5">
    <source>
        <dbReference type="ARBA" id="ARBA00022989"/>
    </source>
</evidence>
<feature type="transmembrane region" description="Helical" evidence="10">
    <location>
        <begin position="336"/>
        <end position="355"/>
    </location>
</feature>
<evidence type="ECO:0000256" key="6">
    <source>
        <dbReference type="ARBA" id="ARBA00023136"/>
    </source>
</evidence>
<dbReference type="GO" id="GO:0005516">
    <property type="term" value="F:calmodulin binding"/>
    <property type="evidence" value="ECO:0007669"/>
    <property type="project" value="UniProtKB-KW"/>
</dbReference>
<feature type="transmembrane region" description="Helical" evidence="10">
    <location>
        <begin position="73"/>
        <end position="90"/>
    </location>
</feature>
<feature type="transmembrane region" description="Helical" evidence="10">
    <location>
        <begin position="441"/>
        <end position="462"/>
    </location>
</feature>
<evidence type="ECO:0000313" key="11">
    <source>
        <dbReference type="EMBL" id="KAL3752891.1"/>
    </source>
</evidence>
<dbReference type="GO" id="GO:0006952">
    <property type="term" value="P:defense response"/>
    <property type="evidence" value="ECO:0007669"/>
    <property type="project" value="UniProtKB-KW"/>
</dbReference>
<feature type="transmembrane region" description="Helical" evidence="10">
    <location>
        <begin position="175"/>
        <end position="195"/>
    </location>
</feature>
<reference evidence="11 12" key="1">
    <citation type="submission" date="2024-11" db="EMBL/GenBank/DDBJ databases">
        <title>Chromosome-level genome assembly of Eucalyptus globulus Labill. provides insights into its genome evolution.</title>
        <authorList>
            <person name="Li X."/>
        </authorList>
    </citation>
    <scope>NUCLEOTIDE SEQUENCE [LARGE SCALE GENOMIC DNA]</scope>
    <source>
        <strain evidence="11">CL2024</strain>
        <tissue evidence="11">Fresh tender leaves</tissue>
    </source>
</reference>
<keyword evidence="4 8" id="KW-0611">Plant defense</keyword>
<comment type="caution">
    <text evidence="11">The sequence shown here is derived from an EMBL/GenBank/DDBJ whole genome shotgun (WGS) entry which is preliminary data.</text>
</comment>
<keyword evidence="6 8" id="KW-0472">Membrane</keyword>
<dbReference type="InterPro" id="IPR004326">
    <property type="entry name" value="Mlo"/>
</dbReference>
<dbReference type="Proteomes" id="UP001634007">
    <property type="component" value="Unassembled WGS sequence"/>
</dbReference>
<evidence type="ECO:0000256" key="4">
    <source>
        <dbReference type="ARBA" id="ARBA00022821"/>
    </source>
</evidence>
<evidence type="ECO:0000256" key="3">
    <source>
        <dbReference type="ARBA" id="ARBA00022692"/>
    </source>
</evidence>
<proteinExistence type="inferred from homology"/>
<evidence type="ECO:0000256" key="8">
    <source>
        <dbReference type="RuleBase" id="RU280816"/>
    </source>
</evidence>
<comment type="domain">
    <text evidence="8">The C-terminus contains a calmodulin-binding domain, which binds calmodulin in a calcium-dependent fashion.</text>
</comment>
<evidence type="ECO:0000256" key="1">
    <source>
        <dbReference type="ARBA" id="ARBA00004141"/>
    </source>
</evidence>
<dbReference type="Pfam" id="PF03094">
    <property type="entry name" value="Mlo"/>
    <property type="match status" value="1"/>
</dbReference>
<comment type="subcellular location">
    <subcellularLocation>
        <location evidence="1 8">Membrane</location>
        <topology evidence="1 8">Multi-pass membrane protein</topology>
    </subcellularLocation>
</comment>